<reference evidence="2 3" key="1">
    <citation type="journal article" date="2024" name="Nat. Commun.">
        <title>Phylogenomics reveals the evolutionary origins of lichenization in chlorophyte algae.</title>
        <authorList>
            <person name="Puginier C."/>
            <person name="Libourel C."/>
            <person name="Otte J."/>
            <person name="Skaloud P."/>
            <person name="Haon M."/>
            <person name="Grisel S."/>
            <person name="Petersen M."/>
            <person name="Berrin J.G."/>
            <person name="Delaux P.M."/>
            <person name="Dal Grande F."/>
            <person name="Keller J."/>
        </authorList>
    </citation>
    <scope>NUCLEOTIDE SEQUENCE [LARGE SCALE GENOMIC DNA]</scope>
    <source>
        <strain evidence="2 3">SAG 2145</strain>
    </source>
</reference>
<sequence length="222" mass="24868">MTSCLPSEVTGQVADFLVKNKLQPKALMKYEKQTMEDIVAAFMCWAKENGLELGIYSDVTSFLRSLCNKGNGPSASKPADAPGDDEEEEDSDDDLPPAKRSRKRKGKKPKDKTDLDHVTDCAYIKHIAPVIAVDGWDPEWRQLVSRHNEKVEKVIKCMQERTEEGKRMDLKLIKDKIRRKYQNARKKARVAIKNATKAEAEAQKAPEPDAAAAENKENAAAN</sequence>
<keyword evidence="3" id="KW-1185">Reference proteome</keyword>
<comment type="caution">
    <text evidence="2">The sequence shown here is derived from an EMBL/GenBank/DDBJ whole genome shotgun (WGS) entry which is preliminary data.</text>
</comment>
<feature type="region of interest" description="Disordered" evidence="1">
    <location>
        <begin position="70"/>
        <end position="114"/>
    </location>
</feature>
<organism evidence="2 3">
    <name type="scientific">Apatococcus lobatus</name>
    <dbReference type="NCBI Taxonomy" id="904363"/>
    <lineage>
        <taxon>Eukaryota</taxon>
        <taxon>Viridiplantae</taxon>
        <taxon>Chlorophyta</taxon>
        <taxon>core chlorophytes</taxon>
        <taxon>Trebouxiophyceae</taxon>
        <taxon>Chlorellales</taxon>
        <taxon>Chlorellaceae</taxon>
        <taxon>Apatococcus</taxon>
    </lineage>
</organism>
<accession>A0AAW1Q571</accession>
<dbReference type="EMBL" id="JALJOS010000100">
    <property type="protein sequence ID" value="KAK9816001.1"/>
    <property type="molecule type" value="Genomic_DNA"/>
</dbReference>
<feature type="compositionally biased region" description="Basic residues" evidence="1">
    <location>
        <begin position="99"/>
        <end position="110"/>
    </location>
</feature>
<proteinExistence type="predicted"/>
<feature type="compositionally biased region" description="Basic and acidic residues" evidence="1">
    <location>
        <begin position="196"/>
        <end position="207"/>
    </location>
</feature>
<feature type="compositionally biased region" description="Acidic residues" evidence="1">
    <location>
        <begin position="82"/>
        <end position="95"/>
    </location>
</feature>
<feature type="region of interest" description="Disordered" evidence="1">
    <location>
        <begin position="196"/>
        <end position="222"/>
    </location>
</feature>
<gene>
    <name evidence="2" type="ORF">WJX74_005439</name>
</gene>
<name>A0AAW1Q571_9CHLO</name>
<evidence type="ECO:0000313" key="2">
    <source>
        <dbReference type="EMBL" id="KAK9816001.1"/>
    </source>
</evidence>
<evidence type="ECO:0000313" key="3">
    <source>
        <dbReference type="Proteomes" id="UP001438707"/>
    </source>
</evidence>
<feature type="compositionally biased region" description="Low complexity" evidence="1">
    <location>
        <begin position="208"/>
        <end position="222"/>
    </location>
</feature>
<protein>
    <submittedName>
        <fullName evidence="2">Uncharacterized protein</fullName>
    </submittedName>
</protein>
<dbReference type="Proteomes" id="UP001438707">
    <property type="component" value="Unassembled WGS sequence"/>
</dbReference>
<dbReference type="AlphaFoldDB" id="A0AAW1Q571"/>
<evidence type="ECO:0000256" key="1">
    <source>
        <dbReference type="SAM" id="MobiDB-lite"/>
    </source>
</evidence>